<keyword evidence="4" id="KW-0805">Transcription regulation</keyword>
<accession>A0A7J7FEG8</accession>
<keyword evidence="14" id="KW-1185">Reference proteome</keyword>
<keyword evidence="5" id="KW-0238">DNA-binding</keyword>
<dbReference type="PANTHER" id="PTHR14562">
    <property type="entry name" value="TATA BOX-BINDING PROTEIN ASSOCIATED FACTOR RNA POLYMERASE I SUBUNIT D"/>
    <property type="match status" value="1"/>
</dbReference>
<evidence type="ECO:0000256" key="1">
    <source>
        <dbReference type="ARBA" id="ARBA00004123"/>
    </source>
</evidence>
<evidence type="ECO:0000256" key="4">
    <source>
        <dbReference type="ARBA" id="ARBA00023015"/>
    </source>
</evidence>
<sequence length="311" mass="36013">MDSLDCITPSDSAVEIENQSDNSSSGSSLFKTQCVPYSPKPRQRNLIRKFVHSAENVQARDSSSDSSFEPKPLTLKAIFERFKQKKRKHKKRKCKPTGRPRGRPKGRRNTRSSQIKRKHIKNKGHGFPFLESKNGRKPLPWRKILTFEQAVARGFFNYLEKLKYEYHLKESLRQMNVGEDLEKEDLDSRRYKYLDDDGSISPMEESAAEDEVATNLEHDDECDIKLVEDNYFIISSELPKKMNVYLEQEEYTEEAALSKKKASKAKNIGQRTEWPEKKIGFYFENTSGLNVLCFRLSNIENQADPSTLTLN</sequence>
<name>A0A7J7FEG8_DICBM</name>
<protein>
    <recommendedName>
        <fullName evidence="2">TATA box-binding protein-associated factor RNA polymerase I subunit D</fullName>
    </recommendedName>
    <alternativeName>
        <fullName evidence="11">TATA box-binding protein-associated factor 1D</fullName>
    </alternativeName>
    <alternativeName>
        <fullName evidence="10">Transcription initiation factor SL1/TIF-IB subunit D</fullName>
    </alternativeName>
</protein>
<comment type="subunit">
    <text evidence="9">Component of the transcription factor SL1/TIF-IB complex, composed of TBP and at least TAF1A, TAF1B, TAF1C and TAF1D. Interacts with UBTF.</text>
</comment>
<dbReference type="GO" id="GO:0003677">
    <property type="term" value="F:DNA binding"/>
    <property type="evidence" value="ECO:0007669"/>
    <property type="project" value="UniProtKB-KW"/>
</dbReference>
<evidence type="ECO:0000313" key="13">
    <source>
        <dbReference type="EMBL" id="KAF5926076.1"/>
    </source>
</evidence>
<feature type="region of interest" description="Disordered" evidence="12">
    <location>
        <begin position="82"/>
        <end position="132"/>
    </location>
</feature>
<dbReference type="Pfam" id="PF15333">
    <property type="entry name" value="TAF1D"/>
    <property type="match status" value="1"/>
</dbReference>
<evidence type="ECO:0000256" key="8">
    <source>
        <dbReference type="ARBA" id="ARBA00025110"/>
    </source>
</evidence>
<dbReference type="EMBL" id="JACDTQ010000787">
    <property type="protein sequence ID" value="KAF5926076.1"/>
    <property type="molecule type" value="Genomic_DNA"/>
</dbReference>
<proteinExistence type="predicted"/>
<keyword evidence="7" id="KW-0539">Nucleus</keyword>
<dbReference type="GO" id="GO:0005654">
    <property type="term" value="C:nucleoplasm"/>
    <property type="evidence" value="ECO:0007669"/>
    <property type="project" value="TreeGrafter"/>
</dbReference>
<feature type="region of interest" description="Disordered" evidence="12">
    <location>
        <begin position="1"/>
        <end position="43"/>
    </location>
</feature>
<comment type="caution">
    <text evidence="13">The sequence shown here is derived from an EMBL/GenBank/DDBJ whole genome shotgun (WGS) entry which is preliminary data.</text>
</comment>
<keyword evidence="6" id="KW-0804">Transcription</keyword>
<organism evidence="13 14">
    <name type="scientific">Diceros bicornis minor</name>
    <name type="common">South-central black rhinoceros</name>
    <dbReference type="NCBI Taxonomy" id="77932"/>
    <lineage>
        <taxon>Eukaryota</taxon>
        <taxon>Metazoa</taxon>
        <taxon>Chordata</taxon>
        <taxon>Craniata</taxon>
        <taxon>Vertebrata</taxon>
        <taxon>Euteleostomi</taxon>
        <taxon>Mammalia</taxon>
        <taxon>Eutheria</taxon>
        <taxon>Laurasiatheria</taxon>
        <taxon>Perissodactyla</taxon>
        <taxon>Rhinocerotidae</taxon>
        <taxon>Diceros</taxon>
    </lineage>
</organism>
<evidence type="ECO:0000256" key="9">
    <source>
        <dbReference type="ARBA" id="ARBA00025940"/>
    </source>
</evidence>
<reference evidence="13 14" key="1">
    <citation type="journal article" date="2020" name="Mol. Biol. Evol.">
        <title>Interspecific Gene Flow and the Evolution of Specialization in Black and White Rhinoceros.</title>
        <authorList>
            <person name="Moodley Y."/>
            <person name="Westbury M.V."/>
            <person name="Russo I.M."/>
            <person name="Gopalakrishnan S."/>
            <person name="Rakotoarivelo A."/>
            <person name="Olsen R.A."/>
            <person name="Prost S."/>
            <person name="Tunstall T."/>
            <person name="Ryder O.A."/>
            <person name="Dalen L."/>
            <person name="Bruford M.W."/>
        </authorList>
    </citation>
    <scope>NUCLEOTIDE SEQUENCE [LARGE SCALE GENOMIC DNA]</scope>
    <source>
        <strain evidence="13">SBR-YM</strain>
        <tissue evidence="13">Skin</tissue>
    </source>
</reference>
<dbReference type="InterPro" id="IPR027976">
    <property type="entry name" value="TAF1D"/>
</dbReference>
<dbReference type="GO" id="GO:0005668">
    <property type="term" value="C:RNA polymerase transcription factor SL1 complex"/>
    <property type="evidence" value="ECO:0007669"/>
    <property type="project" value="InterPro"/>
</dbReference>
<comment type="function">
    <text evidence="8">Component of the transcription factor SL1/TIF-IB complex, which is involved in the assembly of the PIC (preinitiation complex) during RNA polymerase I-dependent transcription. The rate of PIC formation probably is primarily dependent on the rate of association of SL1/TIF-IB with the rDNA promoter. SL1/TIF-IB is involved in stabilization of nucleolar transcription factor 1/UBTF on rDNA. Formation of SL1/TIF-IB excludes the association of TBP with TFIID subunits.</text>
</comment>
<evidence type="ECO:0000256" key="10">
    <source>
        <dbReference type="ARBA" id="ARBA00030353"/>
    </source>
</evidence>
<dbReference type="AlphaFoldDB" id="A0A7J7FEG8"/>
<dbReference type="PANTHER" id="PTHR14562:SF3">
    <property type="entry name" value="TATA BOX-BINDING PROTEIN-ASSOCIATED FACTOR RNA POLYMERASE I SUBUNIT D"/>
    <property type="match status" value="1"/>
</dbReference>
<comment type="subcellular location">
    <subcellularLocation>
        <location evidence="1">Nucleus</location>
    </subcellularLocation>
</comment>
<evidence type="ECO:0000256" key="12">
    <source>
        <dbReference type="SAM" id="MobiDB-lite"/>
    </source>
</evidence>
<evidence type="ECO:0000256" key="3">
    <source>
        <dbReference type="ARBA" id="ARBA00022553"/>
    </source>
</evidence>
<feature type="compositionally biased region" description="Basic residues" evidence="12">
    <location>
        <begin position="83"/>
        <end position="124"/>
    </location>
</feature>
<feature type="non-terminal residue" evidence="13">
    <location>
        <position position="1"/>
    </location>
</feature>
<keyword evidence="3" id="KW-0597">Phosphoprotein</keyword>
<evidence type="ECO:0000256" key="7">
    <source>
        <dbReference type="ARBA" id="ARBA00023242"/>
    </source>
</evidence>
<evidence type="ECO:0000256" key="11">
    <source>
        <dbReference type="ARBA" id="ARBA00032499"/>
    </source>
</evidence>
<evidence type="ECO:0000256" key="6">
    <source>
        <dbReference type="ARBA" id="ARBA00023163"/>
    </source>
</evidence>
<dbReference type="GO" id="GO:0006355">
    <property type="term" value="P:regulation of DNA-templated transcription"/>
    <property type="evidence" value="ECO:0007669"/>
    <property type="project" value="InterPro"/>
</dbReference>
<dbReference type="Proteomes" id="UP000551758">
    <property type="component" value="Unassembled WGS sequence"/>
</dbReference>
<evidence type="ECO:0000256" key="5">
    <source>
        <dbReference type="ARBA" id="ARBA00023125"/>
    </source>
</evidence>
<gene>
    <name evidence="13" type="ORF">HPG69_010098</name>
</gene>
<evidence type="ECO:0000313" key="14">
    <source>
        <dbReference type="Proteomes" id="UP000551758"/>
    </source>
</evidence>
<evidence type="ECO:0000256" key="2">
    <source>
        <dbReference type="ARBA" id="ARBA00018992"/>
    </source>
</evidence>